<keyword evidence="10" id="KW-0067">ATP-binding</keyword>
<keyword evidence="5 15" id="KW-0597">Phosphoprotein</keyword>
<dbReference type="Pfam" id="PF08447">
    <property type="entry name" value="PAS_3"/>
    <property type="match status" value="1"/>
</dbReference>
<evidence type="ECO:0000256" key="12">
    <source>
        <dbReference type="ARBA" id="ARBA00023012"/>
    </source>
</evidence>
<dbReference type="Gene3D" id="3.30.450.20">
    <property type="entry name" value="PAS domain"/>
    <property type="match status" value="2"/>
</dbReference>
<keyword evidence="8" id="KW-0547">Nucleotide-binding</keyword>
<comment type="caution">
    <text evidence="21">The sequence shown here is derived from an EMBL/GenBank/DDBJ whole genome shotgun (WGS) entry which is preliminary data.</text>
</comment>
<dbReference type="InterPro" id="IPR005467">
    <property type="entry name" value="His_kinase_dom"/>
</dbReference>
<evidence type="ECO:0000256" key="5">
    <source>
        <dbReference type="ARBA" id="ARBA00022553"/>
    </source>
</evidence>
<proteinExistence type="predicted"/>
<dbReference type="GO" id="GO:0005886">
    <property type="term" value="C:plasma membrane"/>
    <property type="evidence" value="ECO:0007669"/>
    <property type="project" value="UniProtKB-SubCell"/>
</dbReference>
<feature type="modified residue" description="4-aspartylphosphate" evidence="15">
    <location>
        <position position="793"/>
    </location>
</feature>
<evidence type="ECO:0000256" key="3">
    <source>
        <dbReference type="ARBA" id="ARBA00012438"/>
    </source>
</evidence>
<gene>
    <name evidence="21" type="ORF">K8I29_18815</name>
</gene>
<dbReference type="FunFam" id="1.10.287.130:FF:000038">
    <property type="entry name" value="Sensory transduction histidine kinase"/>
    <property type="match status" value="1"/>
</dbReference>
<dbReference type="PANTHER" id="PTHR43047">
    <property type="entry name" value="TWO-COMPONENT HISTIDINE PROTEIN KINASE"/>
    <property type="match status" value="1"/>
</dbReference>
<keyword evidence="4" id="KW-1003">Cell membrane</keyword>
<evidence type="ECO:0000256" key="8">
    <source>
        <dbReference type="ARBA" id="ARBA00022741"/>
    </source>
</evidence>
<feature type="domain" description="PAS" evidence="20">
    <location>
        <begin position="315"/>
        <end position="372"/>
    </location>
</feature>
<keyword evidence="13 17" id="KW-0472">Membrane</keyword>
<dbReference type="Gene3D" id="3.30.565.10">
    <property type="entry name" value="Histidine kinase-like ATPase, C-terminal domain"/>
    <property type="match status" value="1"/>
</dbReference>
<dbReference type="PROSITE" id="PS50109">
    <property type="entry name" value="HIS_KIN"/>
    <property type="match status" value="1"/>
</dbReference>
<evidence type="ECO:0000256" key="11">
    <source>
        <dbReference type="ARBA" id="ARBA00022989"/>
    </source>
</evidence>
<dbReference type="SUPFAM" id="SSF55874">
    <property type="entry name" value="ATPase domain of HSP90 chaperone/DNA topoisomerase II/histidine kinase"/>
    <property type="match status" value="1"/>
</dbReference>
<evidence type="ECO:0000256" key="9">
    <source>
        <dbReference type="ARBA" id="ARBA00022777"/>
    </source>
</evidence>
<sequence>MKNWILKKKCRIVLFGILIVAVPLAGLAFFVNFAVTAAIEGRIIRETQGLSKAASHNITRQLEGNIRLAELFATRPLLLSALKTGNKTEMSHHLRMLVGNGGLIERAFIASGKGVELAACPEDPSAIGKNFSHRDWYKGISKNWSPYVSDFYLRAGKPQRYLFAIVVPIRVAGQVKGILVLQPNADYIKEALSSIEVGEGRIHLVDKKGSLIYRSGSIVDKTIDFTDYPMVPKLLKGLKGVENIIDPEYKKPLISAYYPIKEYGWGVIVDKPMDVVLAPVRKLNEMVYAISGLMLLLGGVLAYGFSKMFIAQKKSLEERDRVFNYSLDMLCVAGFDGYFKQLNPAYEKTLGWSNEELMSKPFLDFVHPEDRDLTVEAAASLSGGRPIKIFQNRYLCRDGSYKWLSWSSYPLVEEKAIFAVARDITRHKELEDQNAQRAAQLEDANSELLAMNEEVQAMNEELQNQQKELTATNMRLQTATRAKSDFLANMSHELRTPLNSIIGFSELLQDELYGKLNEKQKEYIADVLDSGKHLLQLINDILDLSKVESGKMELELSNFVLKDVLNAAMIMLKEKAMKHSLQLELEISSDADIDIEADERKFKQVMFNLLSNAVKFTPEGGSVSVTARIIPDNKNSINNDVSDGFVEISVADTGIGIKSEDMSKLFHEFSQIESPYTKKYVGTGLGLALTRRIVELHGGKIWAESEFGKGSRFAFSIPLRQRRISETMPLTMRQAGIANADKRRVVVIDDDPRTLEIVDSALTAEGYIVTRASGGTDGIEAVRKEHPELIVLDLLMPGMNGFEVVDILRSGERTSEIPILILTAKDLSSEEKKRLEGKIDHIAEKGSITQESFIVEMKKLLVRE</sequence>
<dbReference type="Pfam" id="PF00512">
    <property type="entry name" value="HisKA"/>
    <property type="match status" value="1"/>
</dbReference>
<dbReference type="PANTHER" id="PTHR43047:SF63">
    <property type="entry name" value="HISTIDINE KINASE"/>
    <property type="match status" value="1"/>
</dbReference>
<dbReference type="InterPro" id="IPR001789">
    <property type="entry name" value="Sig_transdc_resp-reg_receiver"/>
</dbReference>
<dbReference type="InterPro" id="IPR035965">
    <property type="entry name" value="PAS-like_dom_sf"/>
</dbReference>
<dbReference type="InterPro" id="IPR036890">
    <property type="entry name" value="HATPase_C_sf"/>
</dbReference>
<dbReference type="InterPro" id="IPR003594">
    <property type="entry name" value="HATPase_dom"/>
</dbReference>
<dbReference type="SUPFAM" id="SSF47384">
    <property type="entry name" value="Homodimeric domain of signal transducing histidine kinase"/>
    <property type="match status" value="1"/>
</dbReference>
<feature type="domain" description="Response regulatory" evidence="19">
    <location>
        <begin position="744"/>
        <end position="860"/>
    </location>
</feature>
<keyword evidence="7 17" id="KW-0812">Transmembrane</keyword>
<evidence type="ECO:0000313" key="21">
    <source>
        <dbReference type="EMBL" id="MBZ0158252.1"/>
    </source>
</evidence>
<dbReference type="SMART" id="SM00387">
    <property type="entry name" value="HATPase_c"/>
    <property type="match status" value="1"/>
</dbReference>
<dbReference type="GO" id="GO:0009927">
    <property type="term" value="F:histidine phosphotransfer kinase activity"/>
    <property type="evidence" value="ECO:0007669"/>
    <property type="project" value="TreeGrafter"/>
</dbReference>
<dbReference type="PRINTS" id="PR00344">
    <property type="entry name" value="BCTRLSENSOR"/>
</dbReference>
<name>A0A953M3G5_9BACT</name>
<dbReference type="CDD" id="cd16922">
    <property type="entry name" value="HATPase_EvgS-ArcB-TorS-like"/>
    <property type="match status" value="1"/>
</dbReference>
<dbReference type="GO" id="GO:0000155">
    <property type="term" value="F:phosphorelay sensor kinase activity"/>
    <property type="evidence" value="ECO:0007669"/>
    <property type="project" value="InterPro"/>
</dbReference>
<dbReference type="CDD" id="cd00130">
    <property type="entry name" value="PAS"/>
    <property type="match status" value="1"/>
</dbReference>
<dbReference type="Pfam" id="PF00072">
    <property type="entry name" value="Response_reg"/>
    <property type="match status" value="1"/>
</dbReference>
<evidence type="ECO:0000256" key="13">
    <source>
        <dbReference type="ARBA" id="ARBA00023136"/>
    </source>
</evidence>
<feature type="transmembrane region" description="Helical" evidence="17">
    <location>
        <begin position="12"/>
        <end position="35"/>
    </location>
</feature>
<evidence type="ECO:0000313" key="22">
    <source>
        <dbReference type="Proteomes" id="UP000705867"/>
    </source>
</evidence>
<dbReference type="CDD" id="cd00082">
    <property type="entry name" value="HisKA"/>
    <property type="match status" value="1"/>
</dbReference>
<dbReference type="InterPro" id="IPR013655">
    <property type="entry name" value="PAS_fold_3"/>
</dbReference>
<keyword evidence="11 17" id="KW-1133">Transmembrane helix</keyword>
<dbReference type="PROSITE" id="PS50112">
    <property type="entry name" value="PAS"/>
    <property type="match status" value="1"/>
</dbReference>
<keyword evidence="12" id="KW-0902">Two-component regulatory system</keyword>
<dbReference type="Pfam" id="PF02743">
    <property type="entry name" value="dCache_1"/>
    <property type="match status" value="1"/>
</dbReference>
<dbReference type="EMBL" id="JAIOIV010000146">
    <property type="protein sequence ID" value="MBZ0158252.1"/>
    <property type="molecule type" value="Genomic_DNA"/>
</dbReference>
<evidence type="ECO:0000256" key="16">
    <source>
        <dbReference type="SAM" id="Coils"/>
    </source>
</evidence>
<dbReference type="Pfam" id="PF02518">
    <property type="entry name" value="HATPase_c"/>
    <property type="match status" value="1"/>
</dbReference>
<dbReference type="PROSITE" id="PS50110">
    <property type="entry name" value="RESPONSE_REGULATORY"/>
    <property type="match status" value="1"/>
</dbReference>
<keyword evidence="14" id="KW-0131">Cell cycle</keyword>
<dbReference type="SMART" id="SM00388">
    <property type="entry name" value="HisKA"/>
    <property type="match status" value="1"/>
</dbReference>
<dbReference type="CDD" id="cd18773">
    <property type="entry name" value="PDC1_HK_sensor"/>
    <property type="match status" value="1"/>
</dbReference>
<dbReference type="InterPro" id="IPR029151">
    <property type="entry name" value="Sensor-like_sf"/>
</dbReference>
<dbReference type="InterPro" id="IPR000014">
    <property type="entry name" value="PAS"/>
</dbReference>
<comment type="catalytic activity">
    <reaction evidence="1">
        <text>ATP + protein L-histidine = ADP + protein N-phospho-L-histidine.</text>
        <dbReference type="EC" id="2.7.13.3"/>
    </reaction>
</comment>
<evidence type="ECO:0000259" key="19">
    <source>
        <dbReference type="PROSITE" id="PS50110"/>
    </source>
</evidence>
<dbReference type="GO" id="GO:0005524">
    <property type="term" value="F:ATP binding"/>
    <property type="evidence" value="ECO:0007669"/>
    <property type="project" value="UniProtKB-KW"/>
</dbReference>
<feature type="domain" description="Histidine kinase" evidence="18">
    <location>
        <begin position="489"/>
        <end position="721"/>
    </location>
</feature>
<dbReference type="NCBIfam" id="TIGR00229">
    <property type="entry name" value="sensory_box"/>
    <property type="match status" value="1"/>
</dbReference>
<evidence type="ECO:0000256" key="14">
    <source>
        <dbReference type="ARBA" id="ARBA00023306"/>
    </source>
</evidence>
<dbReference type="InterPro" id="IPR036097">
    <property type="entry name" value="HisK_dim/P_sf"/>
</dbReference>
<dbReference type="SMART" id="SM00091">
    <property type="entry name" value="PAS"/>
    <property type="match status" value="1"/>
</dbReference>
<evidence type="ECO:0000256" key="15">
    <source>
        <dbReference type="PROSITE-ProRule" id="PRU00169"/>
    </source>
</evidence>
<reference evidence="21" key="2">
    <citation type="submission" date="2021-08" db="EMBL/GenBank/DDBJ databases">
        <authorList>
            <person name="Dalcin Martins P."/>
        </authorList>
    </citation>
    <scope>NUCLEOTIDE SEQUENCE</scope>
    <source>
        <strain evidence="21">MAG_39</strain>
    </source>
</reference>
<dbReference type="SMART" id="SM00448">
    <property type="entry name" value="REC"/>
    <property type="match status" value="1"/>
</dbReference>
<reference evidence="21" key="1">
    <citation type="journal article" date="2021" name="bioRxiv">
        <title>Unraveling nitrogen, sulfur and carbon metabolic pathways and microbial community transcriptional responses to substrate deprivation and toxicity stresses in a bioreactor mimicking anoxic brackish coastal sediment conditions.</title>
        <authorList>
            <person name="Martins P.D."/>
            <person name="Echeveste M.J."/>
            <person name="Arshad A."/>
            <person name="Kurth J."/>
            <person name="Ouboter H."/>
            <person name="Jetten M.S.M."/>
            <person name="Welte C.U."/>
        </authorList>
    </citation>
    <scope>NUCLEOTIDE SEQUENCE</scope>
    <source>
        <strain evidence="21">MAG_39</strain>
    </source>
</reference>
<evidence type="ECO:0000256" key="17">
    <source>
        <dbReference type="SAM" id="Phobius"/>
    </source>
</evidence>
<organism evidence="21 22">
    <name type="scientific">Candidatus Nitrobium versatile</name>
    <dbReference type="NCBI Taxonomy" id="2884831"/>
    <lineage>
        <taxon>Bacteria</taxon>
        <taxon>Pseudomonadati</taxon>
        <taxon>Nitrospirota</taxon>
        <taxon>Nitrospiria</taxon>
        <taxon>Nitrospirales</taxon>
        <taxon>Nitrospiraceae</taxon>
        <taxon>Candidatus Nitrobium</taxon>
    </lineage>
</organism>
<dbReference type="Proteomes" id="UP000705867">
    <property type="component" value="Unassembled WGS sequence"/>
</dbReference>
<accession>A0A953M3G5</accession>
<dbReference type="AlphaFoldDB" id="A0A953M3G5"/>
<dbReference type="CDD" id="cd17574">
    <property type="entry name" value="REC_OmpR"/>
    <property type="match status" value="1"/>
</dbReference>
<keyword evidence="9" id="KW-0418">Kinase</keyword>
<dbReference type="SUPFAM" id="SSF103190">
    <property type="entry name" value="Sensory domain-like"/>
    <property type="match status" value="1"/>
</dbReference>
<keyword evidence="16" id="KW-0175">Coiled coil</keyword>
<dbReference type="Gene3D" id="3.40.50.2300">
    <property type="match status" value="1"/>
</dbReference>
<dbReference type="CDD" id="cd18774">
    <property type="entry name" value="PDC2_HK_sensor"/>
    <property type="match status" value="1"/>
</dbReference>
<dbReference type="EC" id="2.7.13.3" evidence="3"/>
<dbReference type="FunFam" id="3.30.565.10:FF:000010">
    <property type="entry name" value="Sensor histidine kinase RcsC"/>
    <property type="match status" value="1"/>
</dbReference>
<dbReference type="InterPro" id="IPR004358">
    <property type="entry name" value="Sig_transdc_His_kin-like_C"/>
</dbReference>
<evidence type="ECO:0000259" key="18">
    <source>
        <dbReference type="PROSITE" id="PS50109"/>
    </source>
</evidence>
<dbReference type="InterPro" id="IPR003661">
    <property type="entry name" value="HisK_dim/P_dom"/>
</dbReference>
<dbReference type="SUPFAM" id="SSF55785">
    <property type="entry name" value="PYP-like sensor domain (PAS domain)"/>
    <property type="match status" value="1"/>
</dbReference>
<dbReference type="InterPro" id="IPR033479">
    <property type="entry name" value="dCache_1"/>
</dbReference>
<evidence type="ECO:0000256" key="6">
    <source>
        <dbReference type="ARBA" id="ARBA00022679"/>
    </source>
</evidence>
<dbReference type="Gene3D" id="1.10.287.130">
    <property type="match status" value="1"/>
</dbReference>
<evidence type="ECO:0000256" key="10">
    <source>
        <dbReference type="ARBA" id="ARBA00022840"/>
    </source>
</evidence>
<feature type="coiled-coil region" evidence="16">
    <location>
        <begin position="427"/>
        <end position="482"/>
    </location>
</feature>
<evidence type="ECO:0000256" key="7">
    <source>
        <dbReference type="ARBA" id="ARBA00022692"/>
    </source>
</evidence>
<evidence type="ECO:0000256" key="4">
    <source>
        <dbReference type="ARBA" id="ARBA00022475"/>
    </source>
</evidence>
<evidence type="ECO:0000256" key="2">
    <source>
        <dbReference type="ARBA" id="ARBA00004651"/>
    </source>
</evidence>
<dbReference type="SUPFAM" id="SSF52172">
    <property type="entry name" value="CheY-like"/>
    <property type="match status" value="1"/>
</dbReference>
<evidence type="ECO:0000259" key="20">
    <source>
        <dbReference type="PROSITE" id="PS50112"/>
    </source>
</evidence>
<comment type="subcellular location">
    <subcellularLocation>
        <location evidence="2">Cell membrane</location>
        <topology evidence="2">Multi-pass membrane protein</topology>
    </subcellularLocation>
</comment>
<protein>
    <recommendedName>
        <fullName evidence="3">histidine kinase</fullName>
        <ecNumber evidence="3">2.7.13.3</ecNumber>
    </recommendedName>
</protein>
<evidence type="ECO:0000256" key="1">
    <source>
        <dbReference type="ARBA" id="ARBA00000085"/>
    </source>
</evidence>
<dbReference type="InterPro" id="IPR011006">
    <property type="entry name" value="CheY-like_superfamily"/>
</dbReference>
<keyword evidence="6" id="KW-0808">Transferase</keyword>